<dbReference type="OrthoDB" id="9837000at2759"/>
<feature type="region of interest" description="Disordered" evidence="5">
    <location>
        <begin position="500"/>
        <end position="531"/>
    </location>
</feature>
<dbReference type="InterPro" id="IPR036443">
    <property type="entry name" value="Znf_RanBP2_sf"/>
</dbReference>
<evidence type="ECO:0000256" key="1">
    <source>
        <dbReference type="ARBA" id="ARBA00022723"/>
    </source>
</evidence>
<dbReference type="PANTHER" id="PTHR15326:SF2">
    <property type="entry name" value="PROTEIN TAMOZHENNIC"/>
    <property type="match status" value="1"/>
</dbReference>
<reference evidence="7" key="1">
    <citation type="submission" date="2022-01" db="EMBL/GenBank/DDBJ databases">
        <authorList>
            <person name="King R."/>
        </authorList>
    </citation>
    <scope>NUCLEOTIDE SEQUENCE</scope>
</reference>
<feature type="domain" description="RanBP2-type" evidence="6">
    <location>
        <begin position="532"/>
        <end position="563"/>
    </location>
</feature>
<dbReference type="PANTHER" id="PTHR15326">
    <property type="entry name" value="SPERMATOGENESIS-ASSOCIATED PROTEIN 2/TAMOZHENNIC"/>
    <property type="match status" value="1"/>
</dbReference>
<dbReference type="Proteomes" id="UP001153737">
    <property type="component" value="Chromosome 4"/>
</dbReference>
<dbReference type="AlphaFoldDB" id="A0A9N9SFJ5"/>
<evidence type="ECO:0000256" key="3">
    <source>
        <dbReference type="ARBA" id="ARBA00022833"/>
    </source>
</evidence>
<evidence type="ECO:0000259" key="6">
    <source>
        <dbReference type="PROSITE" id="PS50199"/>
    </source>
</evidence>
<accession>A0A9N9SFJ5</accession>
<keyword evidence="8" id="KW-1185">Reference proteome</keyword>
<feature type="region of interest" description="Disordered" evidence="5">
    <location>
        <begin position="447"/>
        <end position="476"/>
    </location>
</feature>
<feature type="compositionally biased region" description="Polar residues" evidence="5">
    <location>
        <begin position="502"/>
        <end position="512"/>
    </location>
</feature>
<dbReference type="SUPFAM" id="SSF143503">
    <property type="entry name" value="PUG domain-like"/>
    <property type="match status" value="1"/>
</dbReference>
<dbReference type="InterPro" id="IPR048839">
    <property type="entry name" value="SPATA2_PUB-like"/>
</dbReference>
<keyword evidence="3" id="KW-0862">Zinc</keyword>
<keyword evidence="2 4" id="KW-0863">Zinc-finger</keyword>
<dbReference type="Gene3D" id="1.20.58.2190">
    <property type="match status" value="1"/>
</dbReference>
<dbReference type="InterPro" id="IPR001876">
    <property type="entry name" value="Znf_RanBP2"/>
</dbReference>
<dbReference type="Pfam" id="PF21388">
    <property type="entry name" value="SPATA2_PUB-like"/>
    <property type="match status" value="1"/>
</dbReference>
<dbReference type="GO" id="GO:0008270">
    <property type="term" value="F:zinc ion binding"/>
    <property type="evidence" value="ECO:0007669"/>
    <property type="project" value="UniProtKB-KW"/>
</dbReference>
<sequence>MVIMEDYRLAQNTFHELWQEIERSHLIYLEMDETPEKIEQRVKLEDYINDFLCVAADYQKYSNPETQEVLQRSASCKKDFSGYKAAAGFNAIQLYASNLLSQPWRKEYRQIKIYCGFYKHQVEANLVGAEKLFGAMGYRLYGNGLMVLEGPICPDRVTAVSKDCLIAYVECQIWKAIWEVLAPSFKISWLDVLEFRKTHICSPEQSIKALTYNNHQLQYQDHTRTYSEGSELFRVPRNHLANLSPVSPMNNSFPPLSSHLHIGLPQGQVHEPQFVNGCCTTAMPYANYIQGCNYATYGPAPVKPNYNTNGFYNGYGVPQVPTAKLIEIGHNGPSSDVVDHRSEHKSRHSEFLHNDLYKTRNGNQAKYHAEETPEKSDSQFEDWEYVYKNLESQGYTKDLGERGDVLSPDSLRQLREIKKSKGTNIDEALNHLNIDDRIRVNDVDKRVESEKKKEAATKIDKQISPSSSYDNVAHSKKQLQKTNLVMNYVKAKTLPKEKISVENKSQCTTPSTSKLKDDKSNKKKSGKVSDDREANTKWQCKACTLLNQQGKDICEMCGKSRIIAVEQPMEVGGAECTKCTLVNPKNAKDCLACDTSLVGYSFSWEQEHEKIK</sequence>
<keyword evidence="1" id="KW-0479">Metal-binding</keyword>
<feature type="compositionally biased region" description="Basic and acidic residues" evidence="5">
    <location>
        <begin position="447"/>
        <end position="461"/>
    </location>
</feature>
<evidence type="ECO:0000256" key="2">
    <source>
        <dbReference type="ARBA" id="ARBA00022771"/>
    </source>
</evidence>
<organism evidence="7 8">
    <name type="scientific">Phaedon cochleariae</name>
    <name type="common">Mustard beetle</name>
    <dbReference type="NCBI Taxonomy" id="80249"/>
    <lineage>
        <taxon>Eukaryota</taxon>
        <taxon>Metazoa</taxon>
        <taxon>Ecdysozoa</taxon>
        <taxon>Arthropoda</taxon>
        <taxon>Hexapoda</taxon>
        <taxon>Insecta</taxon>
        <taxon>Pterygota</taxon>
        <taxon>Neoptera</taxon>
        <taxon>Endopterygota</taxon>
        <taxon>Coleoptera</taxon>
        <taxon>Polyphaga</taxon>
        <taxon>Cucujiformia</taxon>
        <taxon>Chrysomeloidea</taxon>
        <taxon>Chrysomelidae</taxon>
        <taxon>Chrysomelinae</taxon>
        <taxon>Chrysomelini</taxon>
        <taxon>Phaedon</taxon>
    </lineage>
</organism>
<evidence type="ECO:0000313" key="8">
    <source>
        <dbReference type="Proteomes" id="UP001153737"/>
    </source>
</evidence>
<dbReference type="EMBL" id="OU896710">
    <property type="protein sequence ID" value="CAG9820947.1"/>
    <property type="molecule type" value="Genomic_DNA"/>
</dbReference>
<name>A0A9N9SFJ5_PHACE</name>
<dbReference type="Gene3D" id="2.30.30.380">
    <property type="entry name" value="Zn-finger domain of Sec23/24"/>
    <property type="match status" value="1"/>
</dbReference>
<proteinExistence type="predicted"/>
<gene>
    <name evidence="7" type="ORF">PHAECO_LOCUS7985</name>
</gene>
<evidence type="ECO:0000313" key="7">
    <source>
        <dbReference type="EMBL" id="CAG9820947.1"/>
    </source>
</evidence>
<reference evidence="7" key="2">
    <citation type="submission" date="2022-10" db="EMBL/GenBank/DDBJ databases">
        <authorList>
            <consortium name="ENA_rothamsted_submissions"/>
            <consortium name="culmorum"/>
            <person name="King R."/>
        </authorList>
    </citation>
    <scope>NUCLEOTIDE SEQUENCE</scope>
</reference>
<dbReference type="SMART" id="SM00547">
    <property type="entry name" value="ZnF_RBZ"/>
    <property type="match status" value="2"/>
</dbReference>
<dbReference type="GO" id="GO:0005737">
    <property type="term" value="C:cytoplasm"/>
    <property type="evidence" value="ECO:0007669"/>
    <property type="project" value="TreeGrafter"/>
</dbReference>
<dbReference type="InterPro" id="IPR036339">
    <property type="entry name" value="PUB-like_dom_sf"/>
</dbReference>
<dbReference type="PROSITE" id="PS50199">
    <property type="entry name" value="ZF_RANBP2_2"/>
    <property type="match status" value="1"/>
</dbReference>
<protein>
    <recommendedName>
        <fullName evidence="6">RanBP2-type domain-containing protein</fullName>
    </recommendedName>
</protein>
<evidence type="ECO:0000256" key="5">
    <source>
        <dbReference type="SAM" id="MobiDB-lite"/>
    </source>
</evidence>
<dbReference type="SUPFAM" id="SSF90209">
    <property type="entry name" value="Ran binding protein zinc finger-like"/>
    <property type="match status" value="1"/>
</dbReference>
<evidence type="ECO:0000256" key="4">
    <source>
        <dbReference type="PROSITE-ProRule" id="PRU00322"/>
    </source>
</evidence>
<dbReference type="PROSITE" id="PS01358">
    <property type="entry name" value="ZF_RANBP2_1"/>
    <property type="match status" value="1"/>
</dbReference>